<gene>
    <name evidence="4" type="ordered locus">MmarC5_0242</name>
</gene>
<dbReference type="AlphaFoldDB" id="A4FWI3"/>
<dbReference type="Proteomes" id="UP000000253">
    <property type="component" value="Chromosome"/>
</dbReference>
<sequence>MTIRKKLVILFGIIFLMVLGGVVTVAGLLMIAPAENNSNSENIVSSTVSTSNQNNSENVKAVSEKYILINRSAVSSYYFNYLYDSFRFTKYANPDKEFMIVSLEIENYGYDEFKVNPYNYKVVVDNVSYTPSYFNYNIPDLLKSVTLKNGGKTYGILVYELPENSRWYHIEYTGSVGYKLKYGDLILEKEIVEDDEEVILSLTNDIDTGFEESDFSHYYEGSLLNESTLYLYFERTNYLDEEDILKEVRNILIETRSLIIDSSYDKPEYVYLKYNYDYNHQGSTKYSINLTWDEVYGIKIMQSSKFNEKLIIE</sequence>
<accession>A4FWI3</accession>
<dbReference type="EMBL" id="CP000609">
    <property type="protein sequence ID" value="ABO34558.1"/>
    <property type="molecule type" value="Genomic_DNA"/>
</dbReference>
<dbReference type="OrthoDB" id="51386at2157"/>
<evidence type="ECO:0000256" key="2">
    <source>
        <dbReference type="SAM" id="Phobius"/>
    </source>
</evidence>
<proteinExistence type="predicted"/>
<dbReference type="RefSeq" id="WP_011868015.1">
    <property type="nucleotide sequence ID" value="NC_009135.1"/>
</dbReference>
<keyword evidence="1" id="KW-0732">Signal</keyword>
<keyword evidence="2" id="KW-1133">Transmembrane helix</keyword>
<evidence type="ECO:0000313" key="5">
    <source>
        <dbReference type="Proteomes" id="UP000000253"/>
    </source>
</evidence>
<evidence type="ECO:0000256" key="1">
    <source>
        <dbReference type="ARBA" id="ARBA00022729"/>
    </source>
</evidence>
<keyword evidence="2" id="KW-0812">Transmembrane</keyword>
<dbReference type="GeneID" id="4928197"/>
<reference evidence="4 5" key="1">
    <citation type="submission" date="2007-03" db="EMBL/GenBank/DDBJ databases">
        <title>Complete sequence of chromosome of Methanococcus maripaludis C5.</title>
        <authorList>
            <consortium name="US DOE Joint Genome Institute"/>
            <person name="Copeland A."/>
            <person name="Lucas S."/>
            <person name="Lapidus A."/>
            <person name="Barry K."/>
            <person name="Glavina del Rio T."/>
            <person name="Dalin E."/>
            <person name="Tice H."/>
            <person name="Pitluck S."/>
            <person name="Chertkov O."/>
            <person name="Brettin T."/>
            <person name="Bruce D."/>
            <person name="Han C."/>
            <person name="Detter J.C."/>
            <person name="Schmutz J."/>
            <person name="Larimer F."/>
            <person name="Land M."/>
            <person name="Hauser L."/>
            <person name="Kyrpides N."/>
            <person name="Mikhailova N."/>
            <person name="Sieprawska-Lupa M."/>
            <person name="Whitman W.B."/>
            <person name="Richardson P."/>
        </authorList>
    </citation>
    <scope>NUCLEOTIDE SEQUENCE [LARGE SCALE GENOMIC DNA]</scope>
    <source>
        <strain evidence="5">C5 / ATCC BAA-1333</strain>
    </source>
</reference>
<dbReference type="KEGG" id="mmq:MmarC5_0242"/>
<dbReference type="Gene3D" id="2.60.40.1240">
    <property type="match status" value="1"/>
</dbReference>
<name>A4FWI3_METM5</name>
<dbReference type="InterPro" id="IPR029050">
    <property type="entry name" value="Immunoprotect_excell_Ig-like"/>
</dbReference>
<evidence type="ECO:0000313" key="4">
    <source>
        <dbReference type="EMBL" id="ABO34558.1"/>
    </source>
</evidence>
<keyword evidence="2" id="KW-0472">Membrane</keyword>
<organism evidence="4 5">
    <name type="scientific">Methanococcus maripaludis (strain C5 / ATCC BAA-1333)</name>
    <dbReference type="NCBI Taxonomy" id="402880"/>
    <lineage>
        <taxon>Archaea</taxon>
        <taxon>Methanobacteriati</taxon>
        <taxon>Methanobacteriota</taxon>
        <taxon>Methanomada group</taxon>
        <taxon>Methanococci</taxon>
        <taxon>Methanococcales</taxon>
        <taxon>Methanococcaceae</taxon>
        <taxon>Methanococcus</taxon>
    </lineage>
</organism>
<dbReference type="eggNOG" id="arCOG07632">
    <property type="taxonomic scope" value="Archaea"/>
</dbReference>
<dbReference type="InterPro" id="IPR029051">
    <property type="entry name" value="DUF4352"/>
</dbReference>
<feature type="transmembrane region" description="Helical" evidence="2">
    <location>
        <begin position="7"/>
        <end position="32"/>
    </location>
</feature>
<dbReference type="HOGENOM" id="CLU_887432_0_0_2"/>
<evidence type="ECO:0000259" key="3">
    <source>
        <dbReference type="Pfam" id="PF11611"/>
    </source>
</evidence>
<protein>
    <recommendedName>
        <fullName evidence="3">DUF4352 domain-containing protein</fullName>
    </recommendedName>
</protein>
<feature type="domain" description="DUF4352" evidence="3">
    <location>
        <begin position="91"/>
        <end position="178"/>
    </location>
</feature>
<dbReference type="STRING" id="402880.MmarC5_0242"/>
<dbReference type="Pfam" id="PF11611">
    <property type="entry name" value="DUF4352"/>
    <property type="match status" value="1"/>
</dbReference>